<sequence>MFPKLLTSIGAASFGVCSSLEKVNILHTNAKYLGDYAFQNCTSLREMKVPDSLQKFGANVFYECSNLVPSDINTLDNKAVVAYLRSIQ</sequence>
<dbReference type="Pfam" id="PF13306">
    <property type="entry name" value="LRR_5"/>
    <property type="match status" value="1"/>
</dbReference>
<proteinExistence type="predicted"/>
<organism evidence="1 2">
    <name type="scientific">Triparma strigata</name>
    <dbReference type="NCBI Taxonomy" id="1606541"/>
    <lineage>
        <taxon>Eukaryota</taxon>
        <taxon>Sar</taxon>
        <taxon>Stramenopiles</taxon>
        <taxon>Ochrophyta</taxon>
        <taxon>Bolidophyceae</taxon>
        <taxon>Parmales</taxon>
        <taxon>Triparmaceae</taxon>
        <taxon>Triparma</taxon>
    </lineage>
</organism>
<protein>
    <recommendedName>
        <fullName evidence="3">Leucine-rich repeat domain-containing protein</fullName>
    </recommendedName>
</protein>
<comment type="caution">
    <text evidence="1">The sequence shown here is derived from an EMBL/GenBank/DDBJ whole genome shotgun (WGS) entry which is preliminary data.</text>
</comment>
<evidence type="ECO:0008006" key="3">
    <source>
        <dbReference type="Google" id="ProtNLM"/>
    </source>
</evidence>
<dbReference type="EMBL" id="BRXY01000101">
    <property type="protein sequence ID" value="GMH65382.1"/>
    <property type="molecule type" value="Genomic_DNA"/>
</dbReference>
<dbReference type="InterPro" id="IPR032675">
    <property type="entry name" value="LRR_dom_sf"/>
</dbReference>
<dbReference type="AlphaFoldDB" id="A0A9W7A3X9"/>
<name>A0A9W7A3X9_9STRA</name>
<accession>A0A9W7A3X9</accession>
<dbReference type="OrthoDB" id="415426at2759"/>
<dbReference type="SUPFAM" id="SSF52058">
    <property type="entry name" value="L domain-like"/>
    <property type="match status" value="1"/>
</dbReference>
<evidence type="ECO:0000313" key="1">
    <source>
        <dbReference type="EMBL" id="GMH65382.1"/>
    </source>
</evidence>
<dbReference type="Proteomes" id="UP001165085">
    <property type="component" value="Unassembled WGS sequence"/>
</dbReference>
<gene>
    <name evidence="1" type="ORF">TrST_g10122</name>
</gene>
<dbReference type="Gene3D" id="3.80.10.10">
    <property type="entry name" value="Ribonuclease Inhibitor"/>
    <property type="match status" value="1"/>
</dbReference>
<reference evidence="2" key="1">
    <citation type="journal article" date="2023" name="Commun. Biol.">
        <title>Genome analysis of Parmales, the sister group of diatoms, reveals the evolutionary specialization of diatoms from phago-mixotrophs to photoautotrophs.</title>
        <authorList>
            <person name="Ban H."/>
            <person name="Sato S."/>
            <person name="Yoshikawa S."/>
            <person name="Yamada K."/>
            <person name="Nakamura Y."/>
            <person name="Ichinomiya M."/>
            <person name="Sato N."/>
            <person name="Blanc-Mathieu R."/>
            <person name="Endo H."/>
            <person name="Kuwata A."/>
            <person name="Ogata H."/>
        </authorList>
    </citation>
    <scope>NUCLEOTIDE SEQUENCE [LARGE SCALE GENOMIC DNA]</scope>
    <source>
        <strain evidence="2">NIES 3701</strain>
    </source>
</reference>
<dbReference type="InterPro" id="IPR026906">
    <property type="entry name" value="LRR_5"/>
</dbReference>
<evidence type="ECO:0000313" key="2">
    <source>
        <dbReference type="Proteomes" id="UP001165085"/>
    </source>
</evidence>
<keyword evidence="2" id="KW-1185">Reference proteome</keyword>